<evidence type="ECO:0000313" key="2">
    <source>
        <dbReference type="Proteomes" id="UP000800038"/>
    </source>
</evidence>
<protein>
    <submittedName>
        <fullName evidence="1">Uncharacterized protein</fullName>
    </submittedName>
</protein>
<reference evidence="1" key="1">
    <citation type="journal article" date="2020" name="Stud. Mycol.">
        <title>101 Dothideomycetes genomes: a test case for predicting lifestyles and emergence of pathogens.</title>
        <authorList>
            <person name="Haridas S."/>
            <person name="Albert R."/>
            <person name="Binder M."/>
            <person name="Bloem J."/>
            <person name="Labutti K."/>
            <person name="Salamov A."/>
            <person name="Andreopoulos B."/>
            <person name="Baker S."/>
            <person name="Barry K."/>
            <person name="Bills G."/>
            <person name="Bluhm B."/>
            <person name="Cannon C."/>
            <person name="Castanera R."/>
            <person name="Culley D."/>
            <person name="Daum C."/>
            <person name="Ezra D."/>
            <person name="Gonzalez J."/>
            <person name="Henrissat B."/>
            <person name="Kuo A."/>
            <person name="Liang C."/>
            <person name="Lipzen A."/>
            <person name="Lutzoni F."/>
            <person name="Magnuson J."/>
            <person name="Mondo S."/>
            <person name="Nolan M."/>
            <person name="Ohm R."/>
            <person name="Pangilinan J."/>
            <person name="Park H.-J."/>
            <person name="Ramirez L."/>
            <person name="Alfaro M."/>
            <person name="Sun H."/>
            <person name="Tritt A."/>
            <person name="Yoshinaga Y."/>
            <person name="Zwiers L.-H."/>
            <person name="Turgeon B."/>
            <person name="Goodwin S."/>
            <person name="Spatafora J."/>
            <person name="Crous P."/>
            <person name="Grigoriev I."/>
        </authorList>
    </citation>
    <scope>NUCLEOTIDE SEQUENCE</scope>
    <source>
        <strain evidence="1">CBS 161.51</strain>
    </source>
</reference>
<evidence type="ECO:0000313" key="1">
    <source>
        <dbReference type="EMBL" id="KAF1944988.1"/>
    </source>
</evidence>
<keyword evidence="2" id="KW-1185">Reference proteome</keyword>
<organism evidence="1 2">
    <name type="scientific">Clathrospora elynae</name>
    <dbReference type="NCBI Taxonomy" id="706981"/>
    <lineage>
        <taxon>Eukaryota</taxon>
        <taxon>Fungi</taxon>
        <taxon>Dikarya</taxon>
        <taxon>Ascomycota</taxon>
        <taxon>Pezizomycotina</taxon>
        <taxon>Dothideomycetes</taxon>
        <taxon>Pleosporomycetidae</taxon>
        <taxon>Pleosporales</taxon>
        <taxon>Diademaceae</taxon>
        <taxon>Clathrospora</taxon>
    </lineage>
</organism>
<gene>
    <name evidence="1" type="ORF">EJ02DRAFT_64915</name>
</gene>
<dbReference type="EMBL" id="ML976012">
    <property type="protein sequence ID" value="KAF1944988.1"/>
    <property type="molecule type" value="Genomic_DNA"/>
</dbReference>
<dbReference type="AlphaFoldDB" id="A0A6A5SYN0"/>
<sequence length="96" mass="10546">MWVALQPHLCCAAFGVLRSLRRGGRCADVHGTRTHSTASFSNLRPLSITVQRREANRQTPRFEPANFEASGTLFGVLMSKATRSPASNQSVGKHHD</sequence>
<name>A0A6A5SYN0_9PLEO</name>
<dbReference type="Proteomes" id="UP000800038">
    <property type="component" value="Unassembled WGS sequence"/>
</dbReference>
<proteinExistence type="predicted"/>
<accession>A0A6A5SYN0</accession>